<keyword evidence="4" id="KW-1185">Reference proteome</keyword>
<evidence type="ECO:0000256" key="1">
    <source>
        <dbReference type="SAM" id="MobiDB-lite"/>
    </source>
</evidence>
<dbReference type="InterPro" id="IPR001480">
    <property type="entry name" value="Bulb-type_lectin_dom"/>
</dbReference>
<dbReference type="InterPro" id="IPR036426">
    <property type="entry name" value="Bulb-type_lectin_dom_sf"/>
</dbReference>
<dbReference type="SMART" id="SM00108">
    <property type="entry name" value="B_lectin"/>
    <property type="match status" value="1"/>
</dbReference>
<evidence type="ECO:0000259" key="2">
    <source>
        <dbReference type="PROSITE" id="PS50927"/>
    </source>
</evidence>
<organism evidence="3 4">
    <name type="scientific">Marasmius crinis-equi</name>
    <dbReference type="NCBI Taxonomy" id="585013"/>
    <lineage>
        <taxon>Eukaryota</taxon>
        <taxon>Fungi</taxon>
        <taxon>Dikarya</taxon>
        <taxon>Basidiomycota</taxon>
        <taxon>Agaricomycotina</taxon>
        <taxon>Agaricomycetes</taxon>
        <taxon>Agaricomycetidae</taxon>
        <taxon>Agaricales</taxon>
        <taxon>Marasmiineae</taxon>
        <taxon>Marasmiaceae</taxon>
        <taxon>Marasmius</taxon>
    </lineage>
</organism>
<sequence length="211" mass="22756">MSDSFENTASMSDIAYPYGDRLPENGILGRGVGLKSLDKLITLTLTLKGDLVLENQWHRVFWSVKGKDIAYLLMQTDGNCVAYTSHGQAVWATASNGGCHPYQLVCQNDGNLVVYGAQRFWSSGTADLMLASLVSNLDVAGQKVGGFWQSGFNASGFSQGGFQQGGYQPPQDFQPVPSNDPGFKPLEAKVDSEQPDTTNSTDNSIISETDT</sequence>
<feature type="compositionally biased region" description="Low complexity" evidence="1">
    <location>
        <begin position="165"/>
        <end position="175"/>
    </location>
</feature>
<dbReference type="Gene3D" id="2.90.10.10">
    <property type="entry name" value="Bulb-type lectin domain"/>
    <property type="match status" value="1"/>
</dbReference>
<accession>A0ABR3EY53</accession>
<evidence type="ECO:0000313" key="3">
    <source>
        <dbReference type="EMBL" id="KAL0567853.1"/>
    </source>
</evidence>
<dbReference type="Proteomes" id="UP001465976">
    <property type="component" value="Unassembled WGS sequence"/>
</dbReference>
<feature type="region of interest" description="Disordered" evidence="1">
    <location>
        <begin position="159"/>
        <end position="211"/>
    </location>
</feature>
<name>A0ABR3EY53_9AGAR</name>
<feature type="non-terminal residue" evidence="3">
    <location>
        <position position="211"/>
    </location>
</feature>
<feature type="domain" description="Bulb-type lectin" evidence="2">
    <location>
        <begin position="19"/>
        <end position="127"/>
    </location>
</feature>
<feature type="compositionally biased region" description="Polar residues" evidence="1">
    <location>
        <begin position="195"/>
        <end position="211"/>
    </location>
</feature>
<dbReference type="SUPFAM" id="SSF51110">
    <property type="entry name" value="alpha-D-mannose-specific plant lectins"/>
    <property type="match status" value="1"/>
</dbReference>
<comment type="caution">
    <text evidence="3">The sequence shown here is derived from an EMBL/GenBank/DDBJ whole genome shotgun (WGS) entry which is preliminary data.</text>
</comment>
<protein>
    <recommendedName>
        <fullName evidence="2">Bulb-type lectin domain-containing protein</fullName>
    </recommendedName>
</protein>
<reference evidence="3 4" key="1">
    <citation type="submission" date="2024-02" db="EMBL/GenBank/DDBJ databases">
        <title>A draft genome for the cacao thread blight pathogen Marasmius crinis-equi.</title>
        <authorList>
            <person name="Cohen S.P."/>
            <person name="Baruah I.K."/>
            <person name="Amoako-Attah I."/>
            <person name="Bukari Y."/>
            <person name="Meinhardt L.W."/>
            <person name="Bailey B.A."/>
        </authorList>
    </citation>
    <scope>NUCLEOTIDE SEQUENCE [LARGE SCALE GENOMIC DNA]</scope>
    <source>
        <strain evidence="3 4">GH-76</strain>
    </source>
</reference>
<gene>
    <name evidence="3" type="ORF">V5O48_014148</name>
</gene>
<evidence type="ECO:0000313" key="4">
    <source>
        <dbReference type="Proteomes" id="UP001465976"/>
    </source>
</evidence>
<dbReference type="PROSITE" id="PS50927">
    <property type="entry name" value="BULB_LECTIN"/>
    <property type="match status" value="1"/>
</dbReference>
<dbReference type="EMBL" id="JBAHYK010001477">
    <property type="protein sequence ID" value="KAL0567853.1"/>
    <property type="molecule type" value="Genomic_DNA"/>
</dbReference>
<proteinExistence type="predicted"/>